<evidence type="ECO:0000259" key="4">
    <source>
        <dbReference type="PROSITE" id="PS50072"/>
    </source>
</evidence>
<feature type="coiled-coil region" evidence="1">
    <location>
        <begin position="5"/>
        <end position="32"/>
    </location>
</feature>
<dbReference type="Gene3D" id="2.40.100.10">
    <property type="entry name" value="Cyclophilin-like"/>
    <property type="match status" value="1"/>
</dbReference>
<keyword evidence="3" id="KW-0812">Transmembrane</keyword>
<dbReference type="AlphaFoldDB" id="A0A840F4U9"/>
<organism evidence="5 6">
    <name type="scientific">Gordonia humi</name>
    <dbReference type="NCBI Taxonomy" id="686429"/>
    <lineage>
        <taxon>Bacteria</taxon>
        <taxon>Bacillati</taxon>
        <taxon>Actinomycetota</taxon>
        <taxon>Actinomycetes</taxon>
        <taxon>Mycobacteriales</taxon>
        <taxon>Gordoniaceae</taxon>
        <taxon>Gordonia</taxon>
    </lineage>
</organism>
<keyword evidence="6" id="KW-1185">Reference proteome</keyword>
<dbReference type="SUPFAM" id="SSF50891">
    <property type="entry name" value="Cyclophilin-like"/>
    <property type="match status" value="1"/>
</dbReference>
<name>A0A840F4U9_9ACTN</name>
<evidence type="ECO:0000256" key="3">
    <source>
        <dbReference type="SAM" id="Phobius"/>
    </source>
</evidence>
<feature type="transmembrane region" description="Helical" evidence="3">
    <location>
        <begin position="31"/>
        <end position="53"/>
    </location>
</feature>
<keyword evidence="3" id="KW-1133">Transmembrane helix</keyword>
<keyword evidence="1" id="KW-0175">Coiled coil</keyword>
<accession>A0A840F4U9</accession>
<dbReference type="InterPro" id="IPR029000">
    <property type="entry name" value="Cyclophilin-like_dom_sf"/>
</dbReference>
<dbReference type="PROSITE" id="PS50072">
    <property type="entry name" value="CSA_PPIASE_2"/>
    <property type="match status" value="1"/>
</dbReference>
<evidence type="ECO:0000256" key="2">
    <source>
        <dbReference type="SAM" id="MobiDB-lite"/>
    </source>
</evidence>
<evidence type="ECO:0000313" key="6">
    <source>
        <dbReference type="Proteomes" id="UP000551501"/>
    </source>
</evidence>
<protein>
    <submittedName>
        <fullName evidence="5">Peptidyl-prolyl cis-trans isomerase B (Cyclophilin B)</fullName>
        <ecNumber evidence="5">5.2.1.8</ecNumber>
    </submittedName>
</protein>
<dbReference type="Proteomes" id="UP000551501">
    <property type="component" value="Unassembled WGS sequence"/>
</dbReference>
<keyword evidence="5" id="KW-0413">Isomerase</keyword>
<feature type="compositionally biased region" description="Basic and acidic residues" evidence="2">
    <location>
        <begin position="101"/>
        <end position="120"/>
    </location>
</feature>
<sequence length="311" mass="33218">MSTNEERREAARRKLEERLEREKQAAKKRRLSMIAAAGVVVVAIAAVGGYFWWRSWDNGRHAQCTYADAPSDFKAQIDRLTQALPQAPADQKAEVESLIKQLKDGSQKERKSAKPDDRPRNSGTADVTFTTDKGDISIAVDRSTAACNANAFLTLASAGYYDDTGCSQLWNTENIRGLQCGDPTLTGIGAPGWSSPDEPPHGLRTVPIDPQTAQMGSPDAVIYPRGTVAIVNTNAEDGSRTNTGSGNFIIFTKDSKLTPTLAVVGKVDRDGMKIVDQIAAGGIAPGPGSTATNGLPKTQLNITKASVSDDD</sequence>
<feature type="region of interest" description="Disordered" evidence="2">
    <location>
        <begin position="101"/>
        <end position="128"/>
    </location>
</feature>
<gene>
    <name evidence="5" type="ORF">BKA16_003061</name>
</gene>
<keyword evidence="3" id="KW-0472">Membrane</keyword>
<reference evidence="5 6" key="1">
    <citation type="submission" date="2020-08" db="EMBL/GenBank/DDBJ databases">
        <title>Sequencing the genomes of 1000 actinobacteria strains.</title>
        <authorList>
            <person name="Klenk H.-P."/>
        </authorList>
    </citation>
    <scope>NUCLEOTIDE SEQUENCE [LARGE SCALE GENOMIC DNA]</scope>
    <source>
        <strain evidence="5 6">DSM 45298</strain>
    </source>
</reference>
<dbReference type="GO" id="GO:0003755">
    <property type="term" value="F:peptidyl-prolyl cis-trans isomerase activity"/>
    <property type="evidence" value="ECO:0007669"/>
    <property type="project" value="UniProtKB-EC"/>
</dbReference>
<evidence type="ECO:0000256" key="1">
    <source>
        <dbReference type="SAM" id="Coils"/>
    </source>
</evidence>
<dbReference type="InterPro" id="IPR002130">
    <property type="entry name" value="Cyclophilin-type_PPIase_dom"/>
</dbReference>
<proteinExistence type="predicted"/>
<feature type="domain" description="PPIase cyclophilin-type" evidence="4">
    <location>
        <begin position="134"/>
        <end position="307"/>
    </location>
</feature>
<comment type="caution">
    <text evidence="5">The sequence shown here is derived from an EMBL/GenBank/DDBJ whole genome shotgun (WGS) entry which is preliminary data.</text>
</comment>
<dbReference type="EMBL" id="JACIFP010000001">
    <property type="protein sequence ID" value="MBB4136509.1"/>
    <property type="molecule type" value="Genomic_DNA"/>
</dbReference>
<dbReference type="Pfam" id="PF00160">
    <property type="entry name" value="Pro_isomerase"/>
    <property type="match status" value="1"/>
</dbReference>
<dbReference type="RefSeq" id="WP_183371487.1">
    <property type="nucleotide sequence ID" value="NZ_BAABHL010000082.1"/>
</dbReference>
<dbReference type="EC" id="5.2.1.8" evidence="5"/>
<evidence type="ECO:0000313" key="5">
    <source>
        <dbReference type="EMBL" id="MBB4136509.1"/>
    </source>
</evidence>